<dbReference type="PANTHER" id="PTHR30329:SF21">
    <property type="entry name" value="LIPOPROTEIN YIAD-RELATED"/>
    <property type="match status" value="1"/>
</dbReference>
<keyword evidence="6" id="KW-1185">Reference proteome</keyword>
<evidence type="ECO:0000313" key="5">
    <source>
        <dbReference type="EMBL" id="EFA44080.1"/>
    </source>
</evidence>
<dbReference type="Pfam" id="PF00691">
    <property type="entry name" value="OmpA"/>
    <property type="match status" value="1"/>
</dbReference>
<evidence type="ECO:0000256" key="1">
    <source>
        <dbReference type="PROSITE-ProRule" id="PRU00473"/>
    </source>
</evidence>
<feature type="signal peptide" evidence="3">
    <location>
        <begin position="1"/>
        <end position="23"/>
    </location>
</feature>
<gene>
    <name evidence="5" type="ORF">HMPREF0645_1516</name>
</gene>
<accession>D1PX31</accession>
<reference evidence="5 6" key="1">
    <citation type="submission" date="2009-10" db="EMBL/GenBank/DDBJ databases">
        <authorList>
            <person name="Qin X."/>
            <person name="Bachman B."/>
            <person name="Battles P."/>
            <person name="Bell A."/>
            <person name="Bess C."/>
            <person name="Bickham C."/>
            <person name="Chaboub L."/>
            <person name="Chen D."/>
            <person name="Coyle M."/>
            <person name="Deiros D.R."/>
            <person name="Dinh H."/>
            <person name="Forbes L."/>
            <person name="Fowler G."/>
            <person name="Francisco L."/>
            <person name="Fu Q."/>
            <person name="Gubbala S."/>
            <person name="Hale W."/>
            <person name="Han Y."/>
            <person name="Hemphill L."/>
            <person name="Highlander S.K."/>
            <person name="Hirani K."/>
            <person name="Hogues M."/>
            <person name="Jackson L."/>
            <person name="Jakkamsetti A."/>
            <person name="Javaid M."/>
            <person name="Jiang H."/>
            <person name="Korchina V."/>
            <person name="Kovar C."/>
            <person name="Lara F."/>
            <person name="Lee S."/>
            <person name="Mata R."/>
            <person name="Mathew T."/>
            <person name="Moen C."/>
            <person name="Morales K."/>
            <person name="Munidasa M."/>
            <person name="Nazareth L."/>
            <person name="Ngo R."/>
            <person name="Nguyen L."/>
            <person name="Okwuonu G."/>
            <person name="Ongeri F."/>
            <person name="Patil S."/>
            <person name="Petrosino J."/>
            <person name="Pham C."/>
            <person name="Pham P."/>
            <person name="Pu L.-L."/>
            <person name="Puazo M."/>
            <person name="Raj R."/>
            <person name="Reid J."/>
            <person name="Rouhana J."/>
            <person name="Saada N."/>
            <person name="Shang Y."/>
            <person name="Simmons D."/>
            <person name="Thornton R."/>
            <person name="Warren J."/>
            <person name="Weissenberger G."/>
            <person name="Zhang J."/>
            <person name="Zhang L."/>
            <person name="Zhou C."/>
            <person name="Zhu D."/>
            <person name="Muzny D."/>
            <person name="Worley K."/>
            <person name="Gibbs R."/>
        </authorList>
    </citation>
    <scope>NUCLEOTIDE SEQUENCE [LARGE SCALE GENOMIC DNA]</scope>
    <source>
        <strain evidence="5 6">DSM 17361</strain>
    </source>
</reference>
<dbReference type="OrthoDB" id="1453138at2"/>
<dbReference type="SUPFAM" id="SSF103088">
    <property type="entry name" value="OmpA-like"/>
    <property type="match status" value="1"/>
</dbReference>
<evidence type="ECO:0000259" key="4">
    <source>
        <dbReference type="PROSITE" id="PS51123"/>
    </source>
</evidence>
<proteinExistence type="predicted"/>
<dbReference type="AlphaFoldDB" id="D1PX31"/>
<comment type="caution">
    <text evidence="5">The sequence shown here is derived from an EMBL/GenBank/DDBJ whole genome shotgun (WGS) entry which is preliminary data.</text>
</comment>
<dbReference type="RefSeq" id="WP_007173619.1">
    <property type="nucleotide sequence ID" value="NZ_GG704781.1"/>
</dbReference>
<keyword evidence="1" id="KW-0472">Membrane</keyword>
<dbReference type="InterPro" id="IPR036737">
    <property type="entry name" value="OmpA-like_sf"/>
</dbReference>
<dbReference type="eggNOG" id="COG2885">
    <property type="taxonomic scope" value="Bacteria"/>
</dbReference>
<dbReference type="CDD" id="cd07185">
    <property type="entry name" value="OmpA_C-like"/>
    <property type="match status" value="1"/>
</dbReference>
<dbReference type="Proteomes" id="UP000003160">
    <property type="component" value="Unassembled WGS sequence"/>
</dbReference>
<feature type="compositionally biased region" description="Pro residues" evidence="2">
    <location>
        <begin position="252"/>
        <end position="264"/>
    </location>
</feature>
<evidence type="ECO:0000256" key="2">
    <source>
        <dbReference type="SAM" id="MobiDB-lite"/>
    </source>
</evidence>
<dbReference type="InterPro" id="IPR006665">
    <property type="entry name" value="OmpA-like"/>
</dbReference>
<dbReference type="GO" id="GO:0016020">
    <property type="term" value="C:membrane"/>
    <property type="evidence" value="ECO:0007669"/>
    <property type="project" value="UniProtKB-UniRule"/>
</dbReference>
<feature type="region of interest" description="Disordered" evidence="2">
    <location>
        <begin position="232"/>
        <end position="266"/>
    </location>
</feature>
<protein>
    <submittedName>
        <fullName evidence="5">OmpA family protein</fullName>
    </submittedName>
</protein>
<evidence type="ECO:0000313" key="6">
    <source>
        <dbReference type="Proteomes" id="UP000003160"/>
    </source>
</evidence>
<dbReference type="HOGENOM" id="CLU_058370_1_0_10"/>
<feature type="domain" description="OmpA-like" evidence="4">
    <location>
        <begin position="266"/>
        <end position="376"/>
    </location>
</feature>
<evidence type="ECO:0000256" key="3">
    <source>
        <dbReference type="SAM" id="SignalP"/>
    </source>
</evidence>
<feature type="chain" id="PRO_5003024947" evidence="3">
    <location>
        <begin position="24"/>
        <end position="376"/>
    </location>
</feature>
<dbReference type="Gene3D" id="3.30.1330.60">
    <property type="entry name" value="OmpA-like domain"/>
    <property type="match status" value="1"/>
</dbReference>
<dbReference type="PANTHER" id="PTHR30329">
    <property type="entry name" value="STATOR ELEMENT OF FLAGELLAR MOTOR COMPLEX"/>
    <property type="match status" value="1"/>
</dbReference>
<keyword evidence="3" id="KW-0732">Signal</keyword>
<name>D1PX31_9BACT</name>
<dbReference type="EMBL" id="ACKS01000066">
    <property type="protein sequence ID" value="EFA44080.1"/>
    <property type="molecule type" value="Genomic_DNA"/>
</dbReference>
<dbReference type="PROSITE" id="PS51123">
    <property type="entry name" value="OMPA_2"/>
    <property type="match status" value="1"/>
</dbReference>
<sequence length="376" mass="41140">MKSFKTLLIVSLLSLGVNAMAQATYTNNDGNEYQFKKHAFINLQGGAQYTLGEAKFGDLISPNVQFGLGYQFNPWFAARLQGNAWQSMGGYNGINELGKIAAINTTYKYKYVAPGIDFMFNLSNAFCGWNPKRVFNVTAFLGSGANIAWGNDDANAMAGANHMRYNWDGTKVNPFGRAGLELGFRISDAVSFVVEGNANILTDKYNSKKADNPDWYFNALAGLRINLGKSYTKKETKPEPAPEPTQEYVAPTPTPTPAPEPTPEPVAKKIEPIRRDVFFTINKYAIRAAEQSKIDEIVSFLKENPDATVSVTGYADAGTGNNTINDRLAAQRAASVVKAIKDKGISANRIKSDSKGARVQPFAENNKNRVSIMIAE</sequence>
<organism evidence="5 6">
    <name type="scientific">Hallella bergensis DSM 17361</name>
    <dbReference type="NCBI Taxonomy" id="585502"/>
    <lineage>
        <taxon>Bacteria</taxon>
        <taxon>Pseudomonadati</taxon>
        <taxon>Bacteroidota</taxon>
        <taxon>Bacteroidia</taxon>
        <taxon>Bacteroidales</taxon>
        <taxon>Prevotellaceae</taxon>
        <taxon>Hallella</taxon>
    </lineage>
</organism>
<dbReference type="InterPro" id="IPR050330">
    <property type="entry name" value="Bact_OuterMem_StrucFunc"/>
</dbReference>